<keyword evidence="1" id="KW-0479">Metal-binding</keyword>
<protein>
    <recommendedName>
        <fullName evidence="2">C3H1-type domain-containing protein</fullName>
    </recommendedName>
</protein>
<dbReference type="EMBL" id="AMQM01007643">
    <property type="status" value="NOT_ANNOTATED_CDS"/>
    <property type="molecule type" value="Genomic_DNA"/>
</dbReference>
<dbReference type="PROSITE" id="PS50103">
    <property type="entry name" value="ZF_C3H1"/>
    <property type="match status" value="1"/>
</dbReference>
<dbReference type="KEGG" id="hro:HELRODRAFT_89617"/>
<dbReference type="GO" id="GO:0008270">
    <property type="term" value="F:zinc ion binding"/>
    <property type="evidence" value="ECO:0007669"/>
    <property type="project" value="UniProtKB-KW"/>
</dbReference>
<proteinExistence type="predicted"/>
<sequence>MKQPDDCYFYYYSNCSKGAECKFRHEEAARGSEVTCRLWKEGKCFHQGCTFRHMIIQKDRSQIPCYWQSQPSGCQKQHCPFLH</sequence>
<evidence type="ECO:0000313" key="3">
    <source>
        <dbReference type="EMBL" id="ESN92346.1"/>
    </source>
</evidence>
<dbReference type="InParanoid" id="T1G7F1"/>
<dbReference type="AlphaFoldDB" id="T1G7F1"/>
<dbReference type="PANTHER" id="PTHR15725:SF14">
    <property type="entry name" value="ZINC FINGER CCCH DOMAIN-CONTAINING PROTEIN 11A"/>
    <property type="match status" value="1"/>
</dbReference>
<feature type="domain" description="C3H1-type" evidence="2">
    <location>
        <begin position="1"/>
        <end position="28"/>
    </location>
</feature>
<reference evidence="4" key="3">
    <citation type="submission" date="2015-06" db="UniProtKB">
        <authorList>
            <consortium name="EnsemblMetazoa"/>
        </authorList>
    </citation>
    <scope>IDENTIFICATION</scope>
</reference>
<reference evidence="5" key="1">
    <citation type="submission" date="2012-12" db="EMBL/GenBank/DDBJ databases">
        <authorList>
            <person name="Hellsten U."/>
            <person name="Grimwood J."/>
            <person name="Chapman J.A."/>
            <person name="Shapiro H."/>
            <person name="Aerts A."/>
            <person name="Otillar R.P."/>
            <person name="Terry A.Y."/>
            <person name="Boore J.L."/>
            <person name="Simakov O."/>
            <person name="Marletaz F."/>
            <person name="Cho S.-J."/>
            <person name="Edsinger-Gonzales E."/>
            <person name="Havlak P."/>
            <person name="Kuo D.-H."/>
            <person name="Larsson T."/>
            <person name="Lv J."/>
            <person name="Arendt D."/>
            <person name="Savage R."/>
            <person name="Osoegawa K."/>
            <person name="de Jong P."/>
            <person name="Lindberg D.R."/>
            <person name="Seaver E.C."/>
            <person name="Weisblat D.A."/>
            <person name="Putnam N.H."/>
            <person name="Grigoriev I.V."/>
            <person name="Rokhsar D.S."/>
        </authorList>
    </citation>
    <scope>NUCLEOTIDE SEQUENCE</scope>
</reference>
<dbReference type="OMA" id="ECKFRHE"/>
<dbReference type="eggNOG" id="KOG4791">
    <property type="taxonomic scope" value="Eukaryota"/>
</dbReference>
<keyword evidence="1" id="KW-0862">Zinc</keyword>
<name>T1G7F1_HELRO</name>
<dbReference type="GeneID" id="20216998"/>
<gene>
    <name evidence="4" type="primary">20216998</name>
    <name evidence="3" type="ORF">HELRODRAFT_89617</name>
</gene>
<dbReference type="STRING" id="6412.T1G7F1"/>
<evidence type="ECO:0000259" key="2">
    <source>
        <dbReference type="PROSITE" id="PS50103"/>
    </source>
</evidence>
<dbReference type="Proteomes" id="UP000015101">
    <property type="component" value="Unassembled WGS sequence"/>
</dbReference>
<evidence type="ECO:0000313" key="5">
    <source>
        <dbReference type="Proteomes" id="UP000015101"/>
    </source>
</evidence>
<dbReference type="CTD" id="20216998"/>
<dbReference type="InterPro" id="IPR000571">
    <property type="entry name" value="Znf_CCCH"/>
</dbReference>
<dbReference type="Gene3D" id="4.10.1000.10">
    <property type="entry name" value="Zinc finger, CCCH-type"/>
    <property type="match status" value="1"/>
</dbReference>
<dbReference type="Pfam" id="PF15663">
    <property type="entry name" value="zf-CCCH_3"/>
    <property type="match status" value="1"/>
</dbReference>
<keyword evidence="5" id="KW-1185">Reference proteome</keyword>
<dbReference type="EnsemblMetazoa" id="HelroT89617">
    <property type="protein sequence ID" value="HelroP89617"/>
    <property type="gene ID" value="HelroG89617"/>
</dbReference>
<evidence type="ECO:0000256" key="1">
    <source>
        <dbReference type="PROSITE-ProRule" id="PRU00723"/>
    </source>
</evidence>
<dbReference type="EMBL" id="KB097650">
    <property type="protein sequence ID" value="ESN92346.1"/>
    <property type="molecule type" value="Genomic_DNA"/>
</dbReference>
<dbReference type="PANTHER" id="PTHR15725">
    <property type="entry name" value="ZN-FINGER, C-X8-C-X5-C-X3-H TYPE-CONTAINING"/>
    <property type="match status" value="1"/>
</dbReference>
<organism evidence="4 5">
    <name type="scientific">Helobdella robusta</name>
    <name type="common">Californian leech</name>
    <dbReference type="NCBI Taxonomy" id="6412"/>
    <lineage>
        <taxon>Eukaryota</taxon>
        <taxon>Metazoa</taxon>
        <taxon>Spiralia</taxon>
        <taxon>Lophotrochozoa</taxon>
        <taxon>Annelida</taxon>
        <taxon>Clitellata</taxon>
        <taxon>Hirudinea</taxon>
        <taxon>Rhynchobdellida</taxon>
        <taxon>Glossiphoniidae</taxon>
        <taxon>Helobdella</taxon>
    </lineage>
</organism>
<keyword evidence="1" id="KW-0863">Zinc-finger</keyword>
<accession>T1G7F1</accession>
<dbReference type="OrthoDB" id="5395350at2759"/>
<feature type="zinc finger region" description="C3H1-type" evidence="1">
    <location>
        <begin position="1"/>
        <end position="28"/>
    </location>
</feature>
<dbReference type="RefSeq" id="XP_009029539.1">
    <property type="nucleotide sequence ID" value="XM_009031291.1"/>
</dbReference>
<reference evidence="3 5" key="2">
    <citation type="journal article" date="2013" name="Nature">
        <title>Insights into bilaterian evolution from three spiralian genomes.</title>
        <authorList>
            <person name="Simakov O."/>
            <person name="Marletaz F."/>
            <person name="Cho S.J."/>
            <person name="Edsinger-Gonzales E."/>
            <person name="Havlak P."/>
            <person name="Hellsten U."/>
            <person name="Kuo D.H."/>
            <person name="Larsson T."/>
            <person name="Lv J."/>
            <person name="Arendt D."/>
            <person name="Savage R."/>
            <person name="Osoegawa K."/>
            <person name="de Jong P."/>
            <person name="Grimwood J."/>
            <person name="Chapman J.A."/>
            <person name="Shapiro H."/>
            <person name="Aerts A."/>
            <person name="Otillar R.P."/>
            <person name="Terry A.Y."/>
            <person name="Boore J.L."/>
            <person name="Grigoriev I.V."/>
            <person name="Lindberg D.R."/>
            <person name="Seaver E.C."/>
            <person name="Weisblat D.A."/>
            <person name="Putnam N.H."/>
            <person name="Rokhsar D.S."/>
        </authorList>
    </citation>
    <scope>NUCLEOTIDE SEQUENCE</scope>
</reference>
<evidence type="ECO:0000313" key="4">
    <source>
        <dbReference type="EnsemblMetazoa" id="HelroP89617"/>
    </source>
</evidence>
<dbReference type="InterPro" id="IPR041686">
    <property type="entry name" value="Znf-CCCH_3"/>
</dbReference>
<dbReference type="HOGENOM" id="CLU_135949_0_0_1"/>